<dbReference type="RefSeq" id="XP_005793501.1">
    <property type="nucleotide sequence ID" value="XM_005793444.1"/>
</dbReference>
<accession>A0A0D3KZ87</accession>
<dbReference type="AlphaFoldDB" id="A0A0D3KZ87"/>
<dbReference type="HOGENOM" id="CLU_1067237_0_0_1"/>
<evidence type="ECO:0000313" key="1">
    <source>
        <dbReference type="EnsemblProtists" id="EOD41072"/>
    </source>
</evidence>
<dbReference type="GeneID" id="17286343"/>
<keyword evidence="2" id="KW-1185">Reference proteome</keyword>
<dbReference type="PaxDb" id="2903-EOD41072"/>
<reference evidence="2" key="1">
    <citation type="journal article" date="2013" name="Nature">
        <title>Pan genome of the phytoplankton Emiliania underpins its global distribution.</title>
        <authorList>
            <person name="Read B.A."/>
            <person name="Kegel J."/>
            <person name="Klute M.J."/>
            <person name="Kuo A."/>
            <person name="Lefebvre S.C."/>
            <person name="Maumus F."/>
            <person name="Mayer C."/>
            <person name="Miller J."/>
            <person name="Monier A."/>
            <person name="Salamov A."/>
            <person name="Young J."/>
            <person name="Aguilar M."/>
            <person name="Claverie J.M."/>
            <person name="Frickenhaus S."/>
            <person name="Gonzalez K."/>
            <person name="Herman E.K."/>
            <person name="Lin Y.C."/>
            <person name="Napier J."/>
            <person name="Ogata H."/>
            <person name="Sarno A.F."/>
            <person name="Shmutz J."/>
            <person name="Schroeder D."/>
            <person name="de Vargas C."/>
            <person name="Verret F."/>
            <person name="von Dassow P."/>
            <person name="Valentin K."/>
            <person name="Van de Peer Y."/>
            <person name="Wheeler G."/>
            <person name="Dacks J.B."/>
            <person name="Delwiche C.F."/>
            <person name="Dyhrman S.T."/>
            <person name="Glockner G."/>
            <person name="John U."/>
            <person name="Richards T."/>
            <person name="Worden A.Z."/>
            <person name="Zhang X."/>
            <person name="Grigoriev I.V."/>
            <person name="Allen A.E."/>
            <person name="Bidle K."/>
            <person name="Borodovsky M."/>
            <person name="Bowler C."/>
            <person name="Brownlee C."/>
            <person name="Cock J.M."/>
            <person name="Elias M."/>
            <person name="Gladyshev V.N."/>
            <person name="Groth M."/>
            <person name="Guda C."/>
            <person name="Hadaegh A."/>
            <person name="Iglesias-Rodriguez M.D."/>
            <person name="Jenkins J."/>
            <person name="Jones B.M."/>
            <person name="Lawson T."/>
            <person name="Leese F."/>
            <person name="Lindquist E."/>
            <person name="Lobanov A."/>
            <person name="Lomsadze A."/>
            <person name="Malik S.B."/>
            <person name="Marsh M.E."/>
            <person name="Mackinder L."/>
            <person name="Mock T."/>
            <person name="Mueller-Roeber B."/>
            <person name="Pagarete A."/>
            <person name="Parker M."/>
            <person name="Probert I."/>
            <person name="Quesneville H."/>
            <person name="Raines C."/>
            <person name="Rensing S.A."/>
            <person name="Riano-Pachon D.M."/>
            <person name="Richier S."/>
            <person name="Rokitta S."/>
            <person name="Shiraiwa Y."/>
            <person name="Soanes D.M."/>
            <person name="van der Giezen M."/>
            <person name="Wahlund T.M."/>
            <person name="Williams B."/>
            <person name="Wilson W."/>
            <person name="Wolfe G."/>
            <person name="Wurch L.L."/>
        </authorList>
    </citation>
    <scope>NUCLEOTIDE SEQUENCE</scope>
</reference>
<name>A0A0D3KZ87_EMIH1</name>
<organism evidence="1 2">
    <name type="scientific">Emiliania huxleyi (strain CCMP1516)</name>
    <dbReference type="NCBI Taxonomy" id="280463"/>
    <lineage>
        <taxon>Eukaryota</taxon>
        <taxon>Haptista</taxon>
        <taxon>Haptophyta</taxon>
        <taxon>Prymnesiophyceae</taxon>
        <taxon>Isochrysidales</taxon>
        <taxon>Noelaerhabdaceae</taxon>
        <taxon>Emiliania</taxon>
    </lineage>
</organism>
<dbReference type="Proteomes" id="UP000013827">
    <property type="component" value="Unassembled WGS sequence"/>
</dbReference>
<proteinExistence type="predicted"/>
<sequence>MRPRLPPLRLRSNAFSARTADALSRRSGLAWTDVYAETDAAQLISVGERTLVRNASGPGLSASLAAPILSVGTHRIRFVSSGEGLVVGVAAASPALWGARAWGLGGWSGCMHACPSAVEDGLVGEEVPLAQLADEDGRRALTMVVQVGEHSSRLGFEIADGAAEPFTSKLLLPPGPLRPWALFTSEGGGGAPGASLSLLGYSGDGGPGLNLPLPAQRQSQREAVVGRGGAAVEEPEEEELAMEAAERLAAMAAPAWRRVEQ</sequence>
<dbReference type="KEGG" id="ehx:EMIHUDRAFT_121807"/>
<reference evidence="1" key="2">
    <citation type="submission" date="2024-10" db="UniProtKB">
        <authorList>
            <consortium name="EnsemblProtists"/>
        </authorList>
    </citation>
    <scope>IDENTIFICATION</scope>
</reference>
<protein>
    <submittedName>
        <fullName evidence="1">Uncharacterized protein</fullName>
    </submittedName>
</protein>
<evidence type="ECO:0000313" key="2">
    <source>
        <dbReference type="Proteomes" id="UP000013827"/>
    </source>
</evidence>
<dbReference type="EnsemblProtists" id="EOD41072">
    <property type="protein sequence ID" value="EOD41072"/>
    <property type="gene ID" value="EMIHUDRAFT_121807"/>
</dbReference>